<feature type="region of interest" description="Disordered" evidence="1">
    <location>
        <begin position="35"/>
        <end position="136"/>
    </location>
</feature>
<feature type="compositionally biased region" description="Low complexity" evidence="1">
    <location>
        <begin position="49"/>
        <end position="60"/>
    </location>
</feature>
<sequence length="459" mass="50235">MTGEAQSVHYSKESVSSEAVLLTVSEADEAHVEYRLRMREEHGPPQRGPAPAAGWPGLVPTPLLPRPNAVLPELAPPFAPAQGPPGAAAPPLPAPAPPPPASPSRRQAQRRQQRQAVPRYVGADEDVDDGEVGPDGAPARQPLMLMFLFLSSVTTQDAAWVHAATVKMLDFMDETFPELKIDHAIQFSDNCCPQYKCNSTLRLAKHLAELRHMLTSLTFLGPGHGKRVIDAVGGWWKRMVGEWNCANPTNQLTAADLPRVAAHLQANHSSSERKGKKIRHVEYVVITPEDVARSRALLATLEHPEYKGLHGAYHLTVPASPDEAVRGHDLSCFGLDADCSRCQLVHGALHTMEQCERSDLRVNLLSAHHPRGPAVEADQAETCEDQDNTEMEAYTLVSREAAEPELRRRATEARKVTRGSIIVCEEGQQSDGAPREVGAWLLESAGKQIKVCNTMRYCL</sequence>
<feature type="compositionally biased region" description="Acidic residues" evidence="1">
    <location>
        <begin position="123"/>
        <end position="132"/>
    </location>
</feature>
<accession>A0A7U3NA00</accession>
<organism evidence="2">
    <name type="scientific">Monostroma angicava</name>
    <dbReference type="NCBI Taxonomy" id="189348"/>
    <lineage>
        <taxon>Eukaryota</taxon>
        <taxon>Viridiplantae</taxon>
        <taxon>Chlorophyta</taxon>
        <taxon>core chlorophytes</taxon>
        <taxon>Ulvophyceae</taxon>
        <taxon>OUU clade</taxon>
        <taxon>Ulvales</taxon>
        <taxon>Monostromataceae</taxon>
        <taxon>Monostroma</taxon>
    </lineage>
</organism>
<dbReference type="AlphaFoldDB" id="A0A7U3NA00"/>
<proteinExistence type="predicted"/>
<evidence type="ECO:0000256" key="1">
    <source>
        <dbReference type="SAM" id="MobiDB-lite"/>
    </source>
</evidence>
<protein>
    <submittedName>
        <fullName evidence="2">Uncharacterized protein</fullName>
    </submittedName>
</protein>
<evidence type="ECO:0000313" key="2">
    <source>
        <dbReference type="EMBL" id="QOL79287.1"/>
    </source>
</evidence>
<feature type="compositionally biased region" description="Basic and acidic residues" evidence="1">
    <location>
        <begin position="35"/>
        <end position="44"/>
    </location>
</feature>
<name>A0A7U3NA00_9CHLO</name>
<reference evidence="2" key="1">
    <citation type="journal article" date="2021" name="J. Phycol.">
        <title>Identification of genomic differences between the sexes and sex-specific molecular markers in Monostroma angicava (Ulvophyceae).</title>
        <authorList>
            <person name="Horinouchi Y."/>
            <person name="Togashi T."/>
        </authorList>
    </citation>
    <scope>NUCLEOTIDE SEQUENCE</scope>
    <source>
        <strain evidence="2">MA060316B-fd</strain>
    </source>
</reference>
<dbReference type="EMBL" id="MT679727">
    <property type="protein sequence ID" value="QOL79287.1"/>
    <property type="molecule type" value="Genomic_DNA"/>
</dbReference>
<feature type="compositionally biased region" description="Pro residues" evidence="1">
    <location>
        <begin position="74"/>
        <end position="102"/>
    </location>
</feature>